<keyword evidence="2" id="KW-1185">Reference proteome</keyword>
<accession>A0ACC3YSW8</accession>
<evidence type="ECO:0000313" key="1">
    <source>
        <dbReference type="EMBL" id="KAL0934566.1"/>
    </source>
</evidence>
<dbReference type="Proteomes" id="UP000805649">
    <property type="component" value="Unassembled WGS sequence"/>
</dbReference>
<gene>
    <name evidence="1" type="ORF">CTRU02_211365</name>
</gene>
<dbReference type="EMBL" id="VUJX02000007">
    <property type="protein sequence ID" value="KAL0934566.1"/>
    <property type="molecule type" value="Genomic_DNA"/>
</dbReference>
<comment type="caution">
    <text evidence="1">The sequence shown here is derived from an EMBL/GenBank/DDBJ whole genome shotgun (WGS) entry which is preliminary data.</text>
</comment>
<name>A0ACC3YSW8_COLTU</name>
<organism evidence="1 2">
    <name type="scientific">Colletotrichum truncatum</name>
    <name type="common">Anthracnose fungus</name>
    <name type="synonym">Colletotrichum capsici</name>
    <dbReference type="NCBI Taxonomy" id="5467"/>
    <lineage>
        <taxon>Eukaryota</taxon>
        <taxon>Fungi</taxon>
        <taxon>Dikarya</taxon>
        <taxon>Ascomycota</taxon>
        <taxon>Pezizomycotina</taxon>
        <taxon>Sordariomycetes</taxon>
        <taxon>Hypocreomycetidae</taxon>
        <taxon>Glomerellales</taxon>
        <taxon>Glomerellaceae</taxon>
        <taxon>Colletotrichum</taxon>
        <taxon>Colletotrichum truncatum species complex</taxon>
    </lineage>
</organism>
<proteinExistence type="predicted"/>
<protein>
    <submittedName>
        <fullName evidence="1">Siderophore iron transporter</fullName>
    </submittedName>
</protein>
<evidence type="ECO:0000313" key="2">
    <source>
        <dbReference type="Proteomes" id="UP000805649"/>
    </source>
</evidence>
<reference evidence="1 2" key="1">
    <citation type="journal article" date="2020" name="Phytopathology">
        <title>Genome Sequence Resources of Colletotrichum truncatum, C. plurivorum, C. musicola, and C. sojae: Four Species Pathogenic to Soybean (Glycine max).</title>
        <authorList>
            <person name="Rogerio F."/>
            <person name="Boufleur T.R."/>
            <person name="Ciampi-Guillardi M."/>
            <person name="Sukno S.A."/>
            <person name="Thon M.R."/>
            <person name="Massola Junior N.S."/>
            <person name="Baroncelli R."/>
        </authorList>
    </citation>
    <scope>NUCLEOTIDE SEQUENCE [LARGE SCALE GENOMIC DNA]</scope>
    <source>
        <strain evidence="1 2">CMES1059</strain>
    </source>
</reference>
<sequence>MPSASHGLPEAKEKSVTNATASDGDAGPKELKNDTSEAMDEESIGALQQILSRRQQILMFTLIWIFQFAMAFSSGIFRVLAPYVTSSFQKHALTATTSVVASIASGIIKLPYARLLDIWGRPQCMTAMVVCTVVGTAMMAACRNVETYCAAQVLYNVGYYGIQFSMVVLITDSVSLLHRGFLLGFISTPSIVTIWAYGPATESILKTIGFRWGFGMWAILIPVFYAPLMFILFKYDRQARDAGLIEDVKPRENSSWFNRVLYYCKEFDVVGLVLVGSGLCLVLLAISIYSYQTLGWKSPLIISFLVVGFSMLVGFLLYEKFLAPATFLPWAVIKDRTVVFTNIMAAALYTSEFLCSGYIYSMLIVSFHQSVTQAAYISNIYLVGASFWNVLLGVAFRYNGRIKYYALFMGIPFFVLGQGLMISFDMTSPSIALMVVCKILISFGGGTIYPIEHMTLMAVSQAHFPALPSLESLIVDMGKGAGSAIATAIWTSLFRQKLAKNLPVSEMKHLAEIYGDLNKQSSYPIGSEARTAINRSYGETQRIIFISATALLAVAWGAVVFWRDIDVKKSRTSKKV</sequence>